<keyword evidence="6 9" id="KW-0029">Amino-acid transport</keyword>
<proteinExistence type="inferred from homology"/>
<comment type="catalytic activity">
    <reaction evidence="9">
        <text>L-serine(in) + Na(+)(in) = L-serine(out) + Na(+)(out)</text>
        <dbReference type="Rhea" id="RHEA:29575"/>
        <dbReference type="ChEBI" id="CHEBI:29101"/>
        <dbReference type="ChEBI" id="CHEBI:33384"/>
    </reaction>
</comment>
<dbReference type="PANTHER" id="PTHR42865:SF8">
    <property type="entry name" value="SERINE_THREONINE TRANSPORTER SSTT"/>
    <property type="match status" value="1"/>
</dbReference>
<dbReference type="NCBIfam" id="NF010151">
    <property type="entry name" value="PRK13628.1"/>
    <property type="match status" value="1"/>
</dbReference>
<dbReference type="HAMAP" id="MF_01582">
    <property type="entry name" value="Ser_Thr_transp_SstT"/>
    <property type="match status" value="1"/>
</dbReference>
<evidence type="ECO:0000256" key="9">
    <source>
        <dbReference type="HAMAP-Rule" id="MF_01582"/>
    </source>
</evidence>
<protein>
    <recommendedName>
        <fullName evidence="9">Serine/threonine transporter SstT</fullName>
    </recommendedName>
    <alternativeName>
        <fullName evidence="9">Na(+)/serine-threonine symporter</fullName>
    </alternativeName>
</protein>
<keyword evidence="2 9" id="KW-0813">Transport</keyword>
<evidence type="ECO:0000256" key="8">
    <source>
        <dbReference type="ARBA" id="ARBA00023136"/>
    </source>
</evidence>
<dbReference type="Pfam" id="PF00375">
    <property type="entry name" value="SDF"/>
    <property type="match status" value="1"/>
</dbReference>
<dbReference type="RefSeq" id="WP_047884453.1">
    <property type="nucleotide sequence ID" value="NZ_CP071326.1"/>
</dbReference>
<dbReference type="InterPro" id="IPR001991">
    <property type="entry name" value="Na-dicarboxylate_symporter"/>
</dbReference>
<feature type="transmembrane region" description="Helical" evidence="9">
    <location>
        <begin position="82"/>
        <end position="104"/>
    </location>
</feature>
<dbReference type="GO" id="GO:0032329">
    <property type="term" value="P:serine transport"/>
    <property type="evidence" value="ECO:0007669"/>
    <property type="project" value="InterPro"/>
</dbReference>
<dbReference type="Gene3D" id="1.10.3860.10">
    <property type="entry name" value="Sodium:dicarboxylate symporter"/>
    <property type="match status" value="1"/>
</dbReference>
<keyword evidence="10" id="KW-0723">Serine/threonine-protein kinase</keyword>
<dbReference type="GO" id="GO:0005886">
    <property type="term" value="C:plasma membrane"/>
    <property type="evidence" value="ECO:0007669"/>
    <property type="project" value="UniProtKB-SubCell"/>
</dbReference>
<comment type="subcellular location">
    <subcellularLocation>
        <location evidence="9">Cell membrane</location>
        <topology evidence="9">Multi-pass membrane protein</topology>
    </subcellularLocation>
    <subcellularLocation>
        <location evidence="1">Membrane</location>
        <topology evidence="1">Multi-pass membrane protein</topology>
    </subcellularLocation>
</comment>
<dbReference type="InterPro" id="IPR023025">
    <property type="entry name" value="Ser_Thr_transp_SstT"/>
</dbReference>
<accession>A0A0J1HF93</accession>
<evidence type="ECO:0000256" key="7">
    <source>
        <dbReference type="ARBA" id="ARBA00022989"/>
    </source>
</evidence>
<keyword evidence="7 9" id="KW-1133">Transmembrane helix</keyword>
<evidence type="ECO:0000256" key="6">
    <source>
        <dbReference type="ARBA" id="ARBA00022970"/>
    </source>
</evidence>
<name>A0A0J1HF93_9GAMM</name>
<feature type="transmembrane region" description="Helical" evidence="9">
    <location>
        <begin position="12"/>
        <end position="33"/>
    </location>
</feature>
<dbReference type="FunFam" id="1.10.3860.10:FF:000003">
    <property type="entry name" value="Serine/threonine transporter sstT"/>
    <property type="match status" value="1"/>
</dbReference>
<dbReference type="GO" id="GO:0004674">
    <property type="term" value="F:protein serine/threonine kinase activity"/>
    <property type="evidence" value="ECO:0007669"/>
    <property type="project" value="UniProtKB-KW"/>
</dbReference>
<comment type="catalytic activity">
    <reaction evidence="9">
        <text>L-threonine(in) + Na(+)(in) = L-threonine(out) + Na(+)(out)</text>
        <dbReference type="Rhea" id="RHEA:69999"/>
        <dbReference type="ChEBI" id="CHEBI:29101"/>
        <dbReference type="ChEBI" id="CHEBI:57926"/>
    </reaction>
</comment>
<keyword evidence="3 9" id="KW-1003">Cell membrane</keyword>
<evidence type="ECO:0000256" key="5">
    <source>
        <dbReference type="ARBA" id="ARBA00022847"/>
    </source>
</evidence>
<feature type="transmembrane region" description="Helical" evidence="9">
    <location>
        <begin position="296"/>
        <end position="316"/>
    </location>
</feature>
<dbReference type="PANTHER" id="PTHR42865">
    <property type="entry name" value="PROTON/GLUTAMATE-ASPARTATE SYMPORTER"/>
    <property type="match status" value="1"/>
</dbReference>
<dbReference type="AlphaFoldDB" id="A0A0J1HF93"/>
<keyword evidence="4 9" id="KW-0812">Transmembrane</keyword>
<sequence>MNQSQPFLARVANGSLVVQILFGIIAGIVIALFSPESALKVGFLGGLFVSALKAVAPILVFILVASSIANQKKGAHTNMKPIVVLYLFGTFMAAVTAVAMSFLFPTTLTLVTSATGANPPEGITEVINTLLFKIVDNPVNALMTGNFIGILAWAIALGFALHQASDATKQVFHDVSNGITLIVRFVIRLAPIGIFGLVASTFAETGFDALFGYAHLLGVLLGSMAVIAFIVNPAIVYFKTKENPYPLVLRCIRESGITAFFTRSSAANIPVNMQLCKDLDLHEDTYSVSIPLGATINMGGAAITITVLTLAAVHTMGINVDIATAILLSIVAAVSACGASGVAGGSLLLIPLACSLFGIPNEVAMQVVAVGFIIGVIQDSAETALNSSTDVIFTAAACKAAEAKSQAAEAEAA</sequence>
<dbReference type="Proteomes" id="UP000035909">
    <property type="component" value="Unassembled WGS sequence"/>
</dbReference>
<comment type="function">
    <text evidence="9">Involved in the import of serine and threonine into the cell, with the concomitant import of sodium (symport system).</text>
</comment>
<feature type="transmembrane region" description="Helical" evidence="9">
    <location>
        <begin position="209"/>
        <end position="231"/>
    </location>
</feature>
<dbReference type="PRINTS" id="PR00173">
    <property type="entry name" value="EDTRNSPORT"/>
</dbReference>
<organism evidence="10 11">
    <name type="scientific">Photobacterium ganghwense</name>
    <dbReference type="NCBI Taxonomy" id="320778"/>
    <lineage>
        <taxon>Bacteria</taxon>
        <taxon>Pseudomonadati</taxon>
        <taxon>Pseudomonadota</taxon>
        <taxon>Gammaproteobacteria</taxon>
        <taxon>Vibrionales</taxon>
        <taxon>Vibrionaceae</taxon>
        <taxon>Photobacterium</taxon>
    </lineage>
</organism>
<keyword evidence="5 9" id="KW-0769">Symport</keyword>
<evidence type="ECO:0000256" key="2">
    <source>
        <dbReference type="ARBA" id="ARBA00022448"/>
    </source>
</evidence>
<dbReference type="SUPFAM" id="SSF118215">
    <property type="entry name" value="Proton glutamate symport protein"/>
    <property type="match status" value="1"/>
</dbReference>
<dbReference type="InterPro" id="IPR036458">
    <property type="entry name" value="Na:dicarbo_symporter_sf"/>
</dbReference>
<gene>
    <name evidence="9" type="primary">sstT</name>
    <name evidence="10" type="ORF">ABT57_06930</name>
</gene>
<dbReference type="STRING" id="320778.ABT57_06930"/>
<evidence type="ECO:0000313" key="11">
    <source>
        <dbReference type="Proteomes" id="UP000035909"/>
    </source>
</evidence>
<feature type="transmembrane region" description="Helical" evidence="9">
    <location>
        <begin position="322"/>
        <end position="350"/>
    </location>
</feature>
<feature type="transmembrane region" description="Helical" evidence="9">
    <location>
        <begin position="45"/>
        <end position="70"/>
    </location>
</feature>
<feature type="transmembrane region" description="Helical" evidence="9">
    <location>
        <begin position="141"/>
        <end position="161"/>
    </location>
</feature>
<keyword evidence="8 9" id="KW-0472">Membrane</keyword>
<comment type="caution">
    <text evidence="10">The sequence shown here is derived from an EMBL/GenBank/DDBJ whole genome shotgun (WGS) entry which is preliminary data.</text>
</comment>
<evidence type="ECO:0000256" key="1">
    <source>
        <dbReference type="ARBA" id="ARBA00004141"/>
    </source>
</evidence>
<keyword evidence="10" id="KW-0418">Kinase</keyword>
<evidence type="ECO:0000313" key="10">
    <source>
        <dbReference type="EMBL" id="KLV10290.1"/>
    </source>
</evidence>
<feature type="transmembrane region" description="Helical" evidence="9">
    <location>
        <begin position="181"/>
        <end position="203"/>
    </location>
</feature>
<keyword evidence="10" id="KW-0808">Transferase</keyword>
<dbReference type="GO" id="GO:0005295">
    <property type="term" value="F:neutral L-amino acid:sodium symporter activity"/>
    <property type="evidence" value="ECO:0007669"/>
    <property type="project" value="TreeGrafter"/>
</dbReference>
<dbReference type="GO" id="GO:0015826">
    <property type="term" value="P:threonine transport"/>
    <property type="evidence" value="ECO:0007669"/>
    <property type="project" value="InterPro"/>
</dbReference>
<dbReference type="PATRIC" id="fig|320778.3.peg.1493"/>
<evidence type="ECO:0000256" key="4">
    <source>
        <dbReference type="ARBA" id="ARBA00022692"/>
    </source>
</evidence>
<dbReference type="EMBL" id="LDOU01000006">
    <property type="protein sequence ID" value="KLV10290.1"/>
    <property type="molecule type" value="Genomic_DNA"/>
</dbReference>
<evidence type="ECO:0000256" key="3">
    <source>
        <dbReference type="ARBA" id="ARBA00022475"/>
    </source>
</evidence>
<comment type="similarity">
    <text evidence="9">Belongs to the dicarboxylate/amino acid:cation symporter (DAACS) (TC 2.A.23) family.</text>
</comment>
<keyword evidence="11" id="KW-1185">Reference proteome</keyword>
<reference evidence="10 11" key="1">
    <citation type="submission" date="2015-05" db="EMBL/GenBank/DDBJ databases">
        <title>Photobacterium galathea sp. nov.</title>
        <authorList>
            <person name="Machado H."/>
            <person name="Gram L."/>
        </authorList>
    </citation>
    <scope>NUCLEOTIDE SEQUENCE [LARGE SCALE GENOMIC DNA]</scope>
    <source>
        <strain evidence="10 11">DSM 22954</strain>
    </source>
</reference>
<dbReference type="OrthoDB" id="9768885at2"/>